<dbReference type="PANTHER" id="PTHR23024:SF616">
    <property type="entry name" value="ALPHA_BETA HYDROLASE FOLD-3 DOMAIN-CONTAINING PROTEIN"/>
    <property type="match status" value="1"/>
</dbReference>
<proteinExistence type="inferred from homology"/>
<dbReference type="Pfam" id="PF07859">
    <property type="entry name" value="Abhydrolase_3"/>
    <property type="match status" value="2"/>
</dbReference>
<evidence type="ECO:0000313" key="3">
    <source>
        <dbReference type="EMBL" id="CAI0558221.1"/>
    </source>
</evidence>
<feature type="domain" description="Alpha/beta hydrolase fold-3" evidence="2">
    <location>
        <begin position="79"/>
        <end position="198"/>
    </location>
</feature>
<gene>
    <name evidence="3" type="ORF">LITE_LOCUS48690</name>
</gene>
<sequence length="308" mass="33856">MEDQDSNPAKEVARDVFPFLRVYKDGTIQRLVATESLPPGLDSETNVVSKDVVIFPETGVSARLYLPNEPISRKKLPLVVYYHGGGFFAASTASREYHSALNRIVAASNVILASVDYRLAPENPIPVPYDDAFAALEWIAGAGGGSEPWLRDHADLDRVYLAGDSCGANMSHHFALKLSGSGRALRIRGVAMIHPYFWGKDPIGAWLFVCPSEKGCDDPLINPFVEEGNGSGLQKLGCERVIVVVAGDDILKDRGRLYYEKLVGSGWKGKAEYLETEGKDHVFHIIQPDCEEAKTVFKRLGAFFNDEP</sequence>
<dbReference type="AlphaFoldDB" id="A0AAV0RLS1"/>
<evidence type="ECO:0000256" key="1">
    <source>
        <dbReference type="ARBA" id="ARBA00010515"/>
    </source>
</evidence>
<dbReference type="InterPro" id="IPR050466">
    <property type="entry name" value="Carboxylest/Gibb_receptor"/>
</dbReference>
<dbReference type="InterPro" id="IPR029058">
    <property type="entry name" value="AB_hydrolase_fold"/>
</dbReference>
<feature type="domain" description="Alpha/beta hydrolase fold-3" evidence="2">
    <location>
        <begin position="206"/>
        <end position="284"/>
    </location>
</feature>
<evidence type="ECO:0000313" key="4">
    <source>
        <dbReference type="Proteomes" id="UP001154282"/>
    </source>
</evidence>
<dbReference type="SUPFAM" id="SSF53474">
    <property type="entry name" value="alpha/beta-Hydrolases"/>
    <property type="match status" value="1"/>
</dbReference>
<reference evidence="3" key="1">
    <citation type="submission" date="2022-08" db="EMBL/GenBank/DDBJ databases">
        <authorList>
            <person name="Gutierrez-Valencia J."/>
        </authorList>
    </citation>
    <scope>NUCLEOTIDE SEQUENCE</scope>
</reference>
<dbReference type="InterPro" id="IPR013094">
    <property type="entry name" value="AB_hydrolase_3"/>
</dbReference>
<accession>A0AAV0RLS1</accession>
<dbReference type="Gene3D" id="3.40.50.1820">
    <property type="entry name" value="alpha/beta hydrolase"/>
    <property type="match status" value="1"/>
</dbReference>
<protein>
    <recommendedName>
        <fullName evidence="2">Alpha/beta hydrolase fold-3 domain-containing protein</fullName>
    </recommendedName>
</protein>
<dbReference type="Proteomes" id="UP001154282">
    <property type="component" value="Unassembled WGS sequence"/>
</dbReference>
<dbReference type="GO" id="GO:0016787">
    <property type="term" value="F:hydrolase activity"/>
    <property type="evidence" value="ECO:0007669"/>
    <property type="project" value="InterPro"/>
</dbReference>
<keyword evidence="4" id="KW-1185">Reference proteome</keyword>
<comment type="similarity">
    <text evidence="1">Belongs to the 'GDXG' lipolytic enzyme family.</text>
</comment>
<organism evidence="3 4">
    <name type="scientific">Linum tenue</name>
    <dbReference type="NCBI Taxonomy" id="586396"/>
    <lineage>
        <taxon>Eukaryota</taxon>
        <taxon>Viridiplantae</taxon>
        <taxon>Streptophyta</taxon>
        <taxon>Embryophyta</taxon>
        <taxon>Tracheophyta</taxon>
        <taxon>Spermatophyta</taxon>
        <taxon>Magnoliopsida</taxon>
        <taxon>eudicotyledons</taxon>
        <taxon>Gunneridae</taxon>
        <taxon>Pentapetalae</taxon>
        <taxon>rosids</taxon>
        <taxon>fabids</taxon>
        <taxon>Malpighiales</taxon>
        <taxon>Linaceae</taxon>
        <taxon>Linum</taxon>
    </lineage>
</organism>
<evidence type="ECO:0000259" key="2">
    <source>
        <dbReference type="Pfam" id="PF07859"/>
    </source>
</evidence>
<dbReference type="EMBL" id="CAMGYJ010000011">
    <property type="protein sequence ID" value="CAI0558221.1"/>
    <property type="molecule type" value="Genomic_DNA"/>
</dbReference>
<dbReference type="PANTHER" id="PTHR23024">
    <property type="entry name" value="ARYLACETAMIDE DEACETYLASE"/>
    <property type="match status" value="1"/>
</dbReference>
<name>A0AAV0RLS1_9ROSI</name>
<comment type="caution">
    <text evidence="3">The sequence shown here is derived from an EMBL/GenBank/DDBJ whole genome shotgun (WGS) entry which is preliminary data.</text>
</comment>